<dbReference type="AlphaFoldDB" id="A0AAV6FWU6"/>
<comment type="caution">
    <text evidence="1">The sequence shown here is derived from an EMBL/GenBank/DDBJ whole genome shotgun (WGS) entry which is preliminary data.</text>
</comment>
<dbReference type="EMBL" id="JADWDJ010000018">
    <property type="protein sequence ID" value="KAG5266252.1"/>
    <property type="molecule type" value="Genomic_DNA"/>
</dbReference>
<sequence>MTCCHKDLLQLENRNQNHVIERIGEPGISPADEDGDVPELNAKGLNKNLLDHFRVLAASNEDTDQVDLPFLHGVLTDGADQHS</sequence>
<organism evidence="1 2">
    <name type="scientific">Alosa alosa</name>
    <name type="common">allis shad</name>
    <dbReference type="NCBI Taxonomy" id="278164"/>
    <lineage>
        <taxon>Eukaryota</taxon>
        <taxon>Metazoa</taxon>
        <taxon>Chordata</taxon>
        <taxon>Craniata</taxon>
        <taxon>Vertebrata</taxon>
        <taxon>Euteleostomi</taxon>
        <taxon>Actinopterygii</taxon>
        <taxon>Neopterygii</taxon>
        <taxon>Teleostei</taxon>
        <taxon>Clupei</taxon>
        <taxon>Clupeiformes</taxon>
        <taxon>Clupeoidei</taxon>
        <taxon>Clupeidae</taxon>
        <taxon>Alosa</taxon>
    </lineage>
</organism>
<name>A0AAV6FWU6_9TELE</name>
<dbReference type="Proteomes" id="UP000823561">
    <property type="component" value="Chromosome 18"/>
</dbReference>
<evidence type="ECO:0000313" key="2">
    <source>
        <dbReference type="Proteomes" id="UP000823561"/>
    </source>
</evidence>
<gene>
    <name evidence="1" type="ORF">AALO_G00228880</name>
</gene>
<evidence type="ECO:0000313" key="1">
    <source>
        <dbReference type="EMBL" id="KAG5266252.1"/>
    </source>
</evidence>
<accession>A0AAV6FWU6</accession>
<reference evidence="1" key="1">
    <citation type="submission" date="2020-10" db="EMBL/GenBank/DDBJ databases">
        <title>Chromosome-scale genome assembly of the Allis shad, Alosa alosa.</title>
        <authorList>
            <person name="Margot Z."/>
            <person name="Christophe K."/>
            <person name="Cabau C."/>
            <person name="Louis A."/>
            <person name="Berthelot C."/>
            <person name="Parey E."/>
            <person name="Roest Crollius H."/>
            <person name="Montfort J."/>
            <person name="Robinson-Rechavi M."/>
            <person name="Bucao C."/>
            <person name="Bouchez O."/>
            <person name="Gislard M."/>
            <person name="Lluch J."/>
            <person name="Milhes M."/>
            <person name="Lampietro C."/>
            <person name="Lopez Roques C."/>
            <person name="Donnadieu C."/>
            <person name="Braasch I."/>
            <person name="Desvignes T."/>
            <person name="Postlethwait J."/>
            <person name="Bobe J."/>
            <person name="Guiguen Y."/>
        </authorList>
    </citation>
    <scope>NUCLEOTIDE SEQUENCE</scope>
    <source>
        <strain evidence="1">M-15738</strain>
        <tissue evidence="1">Blood</tissue>
    </source>
</reference>
<keyword evidence="2" id="KW-1185">Reference proteome</keyword>
<protein>
    <submittedName>
        <fullName evidence="1">Uncharacterized protein</fullName>
    </submittedName>
</protein>
<proteinExistence type="predicted"/>